<dbReference type="Ensembl" id="ENSPTET00000044648.1">
    <property type="protein sequence ID" value="ENSPTEP00000032487.1"/>
    <property type="gene ID" value="ENSPTEG00000031214.1"/>
</dbReference>
<evidence type="ECO:0000313" key="3">
    <source>
        <dbReference type="Proteomes" id="UP000694416"/>
    </source>
</evidence>
<evidence type="ECO:0000256" key="1">
    <source>
        <dbReference type="SAM" id="SignalP"/>
    </source>
</evidence>
<evidence type="ECO:0000313" key="2">
    <source>
        <dbReference type="Ensembl" id="ENSPTEP00000032487.1"/>
    </source>
</evidence>
<sequence length="49" mass="5364">MVGNDLILLLLFTCGSTFLVNDECCCQRAAPNLIRVAGHLKAGRFLKID</sequence>
<keyword evidence="1" id="KW-0732">Signal</keyword>
<feature type="chain" id="PRO_5034346127" evidence="1">
    <location>
        <begin position="18"/>
        <end position="49"/>
    </location>
</feature>
<reference evidence="2" key="2">
    <citation type="submission" date="2025-09" db="UniProtKB">
        <authorList>
            <consortium name="Ensembl"/>
        </authorList>
    </citation>
    <scope>IDENTIFICATION</scope>
</reference>
<accession>A0A8C9LWG7</accession>
<proteinExistence type="predicted"/>
<dbReference type="Proteomes" id="UP000694416">
    <property type="component" value="Unplaced"/>
</dbReference>
<keyword evidence="3" id="KW-1185">Reference proteome</keyword>
<protein>
    <submittedName>
        <fullName evidence="2">Uncharacterized protein</fullName>
    </submittedName>
</protein>
<name>A0A8C9LWG7_9PRIM</name>
<reference evidence="2" key="1">
    <citation type="submission" date="2025-08" db="UniProtKB">
        <authorList>
            <consortium name="Ensembl"/>
        </authorList>
    </citation>
    <scope>IDENTIFICATION</scope>
</reference>
<organism evidence="2 3">
    <name type="scientific">Piliocolobus tephrosceles</name>
    <name type="common">Ugandan red Colobus</name>
    <dbReference type="NCBI Taxonomy" id="591936"/>
    <lineage>
        <taxon>Eukaryota</taxon>
        <taxon>Metazoa</taxon>
        <taxon>Chordata</taxon>
        <taxon>Craniata</taxon>
        <taxon>Vertebrata</taxon>
        <taxon>Euteleostomi</taxon>
        <taxon>Mammalia</taxon>
        <taxon>Eutheria</taxon>
        <taxon>Euarchontoglires</taxon>
        <taxon>Primates</taxon>
        <taxon>Haplorrhini</taxon>
        <taxon>Catarrhini</taxon>
        <taxon>Cercopithecidae</taxon>
        <taxon>Colobinae</taxon>
        <taxon>Piliocolobus</taxon>
    </lineage>
</organism>
<feature type="signal peptide" evidence="1">
    <location>
        <begin position="1"/>
        <end position="17"/>
    </location>
</feature>
<dbReference type="AlphaFoldDB" id="A0A8C9LWG7"/>